<evidence type="ECO:0000256" key="1">
    <source>
        <dbReference type="SAM" id="MobiDB-lite"/>
    </source>
</evidence>
<dbReference type="InterPro" id="IPR024344">
    <property type="entry name" value="MDMPI_metal-binding"/>
</dbReference>
<organism evidence="3 4">
    <name type="scientific">Streptomyces montanisoli</name>
    <dbReference type="NCBI Taxonomy" id="2798581"/>
    <lineage>
        <taxon>Bacteria</taxon>
        <taxon>Bacillati</taxon>
        <taxon>Actinomycetota</taxon>
        <taxon>Actinomycetes</taxon>
        <taxon>Kitasatosporales</taxon>
        <taxon>Streptomycetaceae</taxon>
        <taxon>Streptomyces</taxon>
    </lineage>
</organism>
<proteinExistence type="predicted"/>
<evidence type="ECO:0000313" key="3">
    <source>
        <dbReference type="EMBL" id="MBP0458469.1"/>
    </source>
</evidence>
<keyword evidence="4" id="KW-1185">Reference proteome</keyword>
<dbReference type="InterPro" id="IPR017520">
    <property type="entry name" value="CHP03086"/>
</dbReference>
<reference evidence="3" key="1">
    <citation type="submission" date="2021-03" db="EMBL/GenBank/DDBJ databases">
        <title>Whole genome sequence of Streptomyces bomunensis MMS17-BM035.</title>
        <authorList>
            <person name="Lee J.H."/>
        </authorList>
    </citation>
    <scope>NUCLEOTIDE SEQUENCE</scope>
    <source>
        <strain evidence="3">MMS17-BM035</strain>
    </source>
</reference>
<accession>A0A940RYA6</accession>
<dbReference type="GO" id="GO:0046872">
    <property type="term" value="F:metal ion binding"/>
    <property type="evidence" value="ECO:0007669"/>
    <property type="project" value="InterPro"/>
</dbReference>
<dbReference type="Proteomes" id="UP000670475">
    <property type="component" value="Unassembled WGS sequence"/>
</dbReference>
<name>A0A940RYA6_9ACTN</name>
<dbReference type="SUPFAM" id="SSF109854">
    <property type="entry name" value="DinB/YfiT-like putative metalloenzymes"/>
    <property type="match status" value="1"/>
</dbReference>
<evidence type="ECO:0000313" key="4">
    <source>
        <dbReference type="Proteomes" id="UP000670475"/>
    </source>
</evidence>
<dbReference type="AlphaFoldDB" id="A0A940RYA6"/>
<evidence type="ECO:0000259" key="2">
    <source>
        <dbReference type="Pfam" id="PF11716"/>
    </source>
</evidence>
<protein>
    <submittedName>
        <fullName evidence="3">TIGR03086 family protein</fullName>
    </submittedName>
</protein>
<dbReference type="NCBIfam" id="TIGR03086">
    <property type="entry name" value="TIGR03086 family metal-binding protein"/>
    <property type="match status" value="1"/>
</dbReference>
<feature type="domain" description="Mycothiol-dependent maleylpyruvate isomerase metal-binding" evidence="2">
    <location>
        <begin position="6"/>
        <end position="129"/>
    </location>
</feature>
<gene>
    <name evidence="3" type="ORF">JFN87_13285</name>
</gene>
<dbReference type="NCBIfam" id="TIGR03083">
    <property type="entry name" value="maleylpyruvate isomerase family mycothiol-dependent enzyme"/>
    <property type="match status" value="1"/>
</dbReference>
<sequence length="194" mass="20073">MIDLGPACAGMWTVAGGVREEQLGGATPCTEYAVRELLAHVVGLCEGLAAGARKERGPATDSAPGSTGLPVLDDGWRAGLERGLGDLADAWRSPGAWDGWTRAGSVDLPGRMAGFVTLNELLVHGWDLARATGQPYEPDEASVRAAYAVMAAASFSGDGDRGPFGPPVAVPDSAPPLDRLIGWSGRDPGWLPGR</sequence>
<dbReference type="Gene3D" id="1.20.120.450">
    <property type="entry name" value="dinb family like domain"/>
    <property type="match status" value="1"/>
</dbReference>
<dbReference type="InterPro" id="IPR034660">
    <property type="entry name" value="DinB/YfiT-like"/>
</dbReference>
<dbReference type="Pfam" id="PF11716">
    <property type="entry name" value="MDMPI_N"/>
    <property type="match status" value="1"/>
</dbReference>
<dbReference type="EMBL" id="JAGIQL010000043">
    <property type="protein sequence ID" value="MBP0458469.1"/>
    <property type="molecule type" value="Genomic_DNA"/>
</dbReference>
<comment type="caution">
    <text evidence="3">The sequence shown here is derived from an EMBL/GenBank/DDBJ whole genome shotgun (WGS) entry which is preliminary data.</text>
</comment>
<dbReference type="InterPro" id="IPR017517">
    <property type="entry name" value="Maleyloyr_isom"/>
</dbReference>
<feature type="region of interest" description="Disordered" evidence="1">
    <location>
        <begin position="158"/>
        <end position="181"/>
    </location>
</feature>